<feature type="region of interest" description="Disordered" evidence="2">
    <location>
        <begin position="190"/>
        <end position="220"/>
    </location>
</feature>
<dbReference type="Pfam" id="PF25597">
    <property type="entry name" value="SH3_retrovirus"/>
    <property type="match status" value="1"/>
</dbReference>
<dbReference type="InterPro" id="IPR039537">
    <property type="entry name" value="Retrotran_Ty1/copia-like"/>
</dbReference>
<feature type="domain" description="Integrase catalytic" evidence="3">
    <location>
        <begin position="376"/>
        <end position="468"/>
    </location>
</feature>
<accession>A0A699HFL6</accession>
<dbReference type="GO" id="GO:0003676">
    <property type="term" value="F:nucleic acid binding"/>
    <property type="evidence" value="ECO:0007669"/>
    <property type="project" value="InterPro"/>
</dbReference>
<dbReference type="PANTHER" id="PTHR42648">
    <property type="entry name" value="TRANSPOSASE, PUTATIVE-RELATED"/>
    <property type="match status" value="1"/>
</dbReference>
<reference evidence="4" key="1">
    <citation type="journal article" date="2019" name="Sci. Rep.">
        <title>Draft genome of Tanacetum cinerariifolium, the natural source of mosquito coil.</title>
        <authorList>
            <person name="Yamashiro T."/>
            <person name="Shiraishi A."/>
            <person name="Satake H."/>
            <person name="Nakayama K."/>
        </authorList>
    </citation>
    <scope>NUCLEOTIDE SEQUENCE</scope>
</reference>
<dbReference type="PROSITE" id="PS50994">
    <property type="entry name" value="INTEGRASE"/>
    <property type="match status" value="1"/>
</dbReference>
<evidence type="ECO:0000256" key="2">
    <source>
        <dbReference type="SAM" id="MobiDB-lite"/>
    </source>
</evidence>
<dbReference type="InterPro" id="IPR025724">
    <property type="entry name" value="GAG-pre-integrase_dom"/>
</dbReference>
<evidence type="ECO:0000313" key="4">
    <source>
        <dbReference type="EMBL" id="GEY06029.1"/>
    </source>
</evidence>
<dbReference type="GO" id="GO:0006508">
    <property type="term" value="P:proteolysis"/>
    <property type="evidence" value="ECO:0007669"/>
    <property type="project" value="UniProtKB-KW"/>
</dbReference>
<dbReference type="GO" id="GO:0008233">
    <property type="term" value="F:peptidase activity"/>
    <property type="evidence" value="ECO:0007669"/>
    <property type="project" value="UniProtKB-KW"/>
</dbReference>
<gene>
    <name evidence="4" type="ORF">Tci_378003</name>
</gene>
<dbReference type="InterPro" id="IPR036397">
    <property type="entry name" value="RNaseH_sf"/>
</dbReference>
<organism evidence="4">
    <name type="scientific">Tanacetum cinerariifolium</name>
    <name type="common">Dalmatian daisy</name>
    <name type="synonym">Chrysanthemum cinerariifolium</name>
    <dbReference type="NCBI Taxonomy" id="118510"/>
    <lineage>
        <taxon>Eukaryota</taxon>
        <taxon>Viridiplantae</taxon>
        <taxon>Streptophyta</taxon>
        <taxon>Embryophyta</taxon>
        <taxon>Tracheophyta</taxon>
        <taxon>Spermatophyta</taxon>
        <taxon>Magnoliopsida</taxon>
        <taxon>eudicotyledons</taxon>
        <taxon>Gunneridae</taxon>
        <taxon>Pentapetalae</taxon>
        <taxon>asterids</taxon>
        <taxon>campanulids</taxon>
        <taxon>Asterales</taxon>
        <taxon>Asteraceae</taxon>
        <taxon>Asteroideae</taxon>
        <taxon>Anthemideae</taxon>
        <taxon>Anthemidinae</taxon>
        <taxon>Tanacetum</taxon>
    </lineage>
</organism>
<feature type="non-terminal residue" evidence="4">
    <location>
        <position position="1"/>
    </location>
</feature>
<name>A0A699HFL6_TANCI</name>
<feature type="compositionally biased region" description="Polar residues" evidence="2">
    <location>
        <begin position="202"/>
        <end position="220"/>
    </location>
</feature>
<evidence type="ECO:0000256" key="1">
    <source>
        <dbReference type="ARBA" id="ARBA00022670"/>
    </source>
</evidence>
<dbReference type="SUPFAM" id="SSF53098">
    <property type="entry name" value="Ribonuclease H-like"/>
    <property type="match status" value="1"/>
</dbReference>
<evidence type="ECO:0000259" key="3">
    <source>
        <dbReference type="PROSITE" id="PS50994"/>
    </source>
</evidence>
<dbReference type="GO" id="GO:0015074">
    <property type="term" value="P:DNA integration"/>
    <property type="evidence" value="ECO:0007669"/>
    <property type="project" value="InterPro"/>
</dbReference>
<dbReference type="AlphaFoldDB" id="A0A699HFL6"/>
<dbReference type="Pfam" id="PF22936">
    <property type="entry name" value="Pol_BBD"/>
    <property type="match status" value="1"/>
</dbReference>
<dbReference type="InterPro" id="IPR012337">
    <property type="entry name" value="RNaseH-like_sf"/>
</dbReference>
<dbReference type="InterPro" id="IPR057670">
    <property type="entry name" value="SH3_retrovirus"/>
</dbReference>
<dbReference type="Gene3D" id="3.30.420.10">
    <property type="entry name" value="Ribonuclease H-like superfamily/Ribonuclease H"/>
    <property type="match status" value="1"/>
</dbReference>
<dbReference type="EMBL" id="BKCJ010148898">
    <property type="protein sequence ID" value="GEY06029.1"/>
    <property type="molecule type" value="Genomic_DNA"/>
</dbReference>
<proteinExistence type="predicted"/>
<sequence>YLFDYRVTPSFGSIAGGLEPVSPVIKLTIERGINSGTRIEGTVLKQVYWLPAEELATQKSNSPKPMTPFVHTCPTPSKEQLQGKDDTIRKLQTQINSMSMLNVEPTNDGFKVENVNLKRRYQELSTSNSHSRDTLTRKLTALTTENAKLKSESLSKMHSEPIVHEKPKVLAPGMYAISSKYIVPPRRVNRAKPTPLTKKKQATFQEPPTPSNRPTQKTIVPQNKKPNIHVNLSTGVKPATGGCSRHMTDDRSKLTNYVDKFIKTVRFRNDQCTAIVGYGDYKLGNTIISRVYDVKGLGHNLFLVGQFCDEGLEVAFRQHTFCLLTKASSTKSWLWHHRLNHLIFGTLNELARNDLVRGLPKLKYDKDHLCLSCQLDNRTEFVNKTLTEFFKSVGITHNTSVPRSPQYNGVVERRNRTLMEVVRTMLIFVKALLFLWAEAVATVCYTLNRSLIHTPHEKTYYELLKGKKPELKYFRVFGCLRYPTNDYDDLGKLKAKVGIGIFVGYAPTKKAYRIFNKRTRKIQETVHVTFDELSEGMTSVHSNTGLEPNIMALVHNGAGPEIFVLQLGRTHSELVNDPTTPSKHPVRVNAAQGPKIATGSPSTTIITKSAPTLFTTSLESQTPPPDTGATGIETSFPTCDNNVFEPYIAFETSSSNTLNVEVTFNSPITHVQKWTKDHPLENVIDDLHRPVSTRQQLETDAMRCFFNEFLTHVEPKNYKQALEHSCWIKAMQDEIHEFKRLDVWVLVPCPDNILIIPLKWIFKIKLDEYGEVLKNKAQLVAKGYRQKLELILRNPLHRLLDLKLSDSSLRMQQKLDEDRGGKLIDPTRFRGMVSSLMYLSASRTDIVFAVYDDYAGCQDTRRSTSESS</sequence>
<dbReference type="PANTHER" id="PTHR42648:SF21">
    <property type="entry name" value="CYSTEINE-RICH RLK (RECEPTOR-LIKE PROTEIN KINASE) 8"/>
    <property type="match status" value="1"/>
</dbReference>
<protein>
    <recommendedName>
        <fullName evidence="3">Integrase catalytic domain-containing protein</fullName>
    </recommendedName>
</protein>
<comment type="caution">
    <text evidence="4">The sequence shown here is derived from an EMBL/GenBank/DDBJ whole genome shotgun (WGS) entry which is preliminary data.</text>
</comment>
<keyword evidence="1" id="KW-0378">Hydrolase</keyword>
<dbReference type="InterPro" id="IPR054722">
    <property type="entry name" value="PolX-like_BBD"/>
</dbReference>
<dbReference type="Pfam" id="PF13976">
    <property type="entry name" value="gag_pre-integrs"/>
    <property type="match status" value="1"/>
</dbReference>
<keyword evidence="1" id="KW-0645">Protease</keyword>
<dbReference type="InterPro" id="IPR001584">
    <property type="entry name" value="Integrase_cat-core"/>
</dbReference>